<proteinExistence type="predicted"/>
<protein>
    <submittedName>
        <fullName evidence="2">VOC family protein</fullName>
    </submittedName>
</protein>
<sequence length="207" mass="22212">MLVFDHFAVAAETLAEGVEAVEAALGLPLGPGGQHPRMGTHNRLLGLGDLYLEVIAIDPDAPGPGRPRWFDIDNFSGTPRLTNWICRCDDLSAALDAAPADSGTPIAFTRGELRWEMAVPEDGKLPFDGCFPALIQWHGAARGAAHPAKRLEDVGCRLKRFEIAHPQAEALRAALAPLIADPRVVVLDGPEKALRAEIETPHGVRSL</sequence>
<dbReference type="RefSeq" id="WP_377831078.1">
    <property type="nucleotide sequence ID" value="NZ_JBHRSK010000002.1"/>
</dbReference>
<name>A0ABV7ABK3_9RHOB</name>
<reference evidence="3" key="1">
    <citation type="journal article" date="2019" name="Int. J. Syst. Evol. Microbiol.">
        <title>The Global Catalogue of Microorganisms (GCM) 10K type strain sequencing project: providing services to taxonomists for standard genome sequencing and annotation.</title>
        <authorList>
            <consortium name="The Broad Institute Genomics Platform"/>
            <consortium name="The Broad Institute Genome Sequencing Center for Infectious Disease"/>
            <person name="Wu L."/>
            <person name="Ma J."/>
        </authorList>
    </citation>
    <scope>NUCLEOTIDE SEQUENCE [LARGE SCALE GENOMIC DNA]</scope>
    <source>
        <strain evidence="3">KCTC 62192</strain>
    </source>
</reference>
<dbReference type="InterPro" id="IPR029068">
    <property type="entry name" value="Glyas_Bleomycin-R_OHBP_Dase"/>
</dbReference>
<feature type="domain" description="Glyoxalase-like" evidence="1">
    <location>
        <begin position="4"/>
        <end position="178"/>
    </location>
</feature>
<organism evidence="2 3">
    <name type="scientific">Acidimangrovimonas pyrenivorans</name>
    <dbReference type="NCBI Taxonomy" id="2030798"/>
    <lineage>
        <taxon>Bacteria</taxon>
        <taxon>Pseudomonadati</taxon>
        <taxon>Pseudomonadota</taxon>
        <taxon>Alphaproteobacteria</taxon>
        <taxon>Rhodobacterales</taxon>
        <taxon>Paracoccaceae</taxon>
        <taxon>Acidimangrovimonas</taxon>
    </lineage>
</organism>
<keyword evidence="3" id="KW-1185">Reference proteome</keyword>
<dbReference type="Gene3D" id="3.10.180.10">
    <property type="entry name" value="2,3-Dihydroxybiphenyl 1,2-Dioxygenase, domain 1"/>
    <property type="match status" value="1"/>
</dbReference>
<dbReference type="EMBL" id="JBHRSK010000002">
    <property type="protein sequence ID" value="MFC2966679.1"/>
    <property type="molecule type" value="Genomic_DNA"/>
</dbReference>
<comment type="caution">
    <text evidence="2">The sequence shown here is derived from an EMBL/GenBank/DDBJ whole genome shotgun (WGS) entry which is preliminary data.</text>
</comment>
<dbReference type="Proteomes" id="UP001595443">
    <property type="component" value="Unassembled WGS sequence"/>
</dbReference>
<evidence type="ECO:0000259" key="1">
    <source>
        <dbReference type="Pfam" id="PF13468"/>
    </source>
</evidence>
<evidence type="ECO:0000313" key="2">
    <source>
        <dbReference type="EMBL" id="MFC2966679.1"/>
    </source>
</evidence>
<evidence type="ECO:0000313" key="3">
    <source>
        <dbReference type="Proteomes" id="UP001595443"/>
    </source>
</evidence>
<dbReference type="InterPro" id="IPR025870">
    <property type="entry name" value="Glyoxalase-like_dom"/>
</dbReference>
<gene>
    <name evidence="2" type="ORF">ACFOES_01100</name>
</gene>
<accession>A0ABV7ABK3</accession>
<dbReference type="Pfam" id="PF13468">
    <property type="entry name" value="Glyoxalase_3"/>
    <property type="match status" value="1"/>
</dbReference>